<name>A0A833SLI2_9HYME</name>
<reference evidence="1" key="1">
    <citation type="submission" date="2019-11" db="EMBL/GenBank/DDBJ databases">
        <title>The nuclear and mitochondrial genomes of Frieseomelitta varia - a highly eusocial stingless bee (Meliponini) with a permanently sterile worker caste.</title>
        <authorList>
            <person name="Freitas F.C.P."/>
            <person name="Lourenco A.P."/>
            <person name="Nunes F.M.F."/>
            <person name="Paschoal A.R."/>
            <person name="Abreu F.C.P."/>
            <person name="Barbin F.O."/>
            <person name="Bataglia L."/>
            <person name="Cardoso-Junior C.A.M."/>
            <person name="Cervoni M.S."/>
            <person name="Silva S.R."/>
            <person name="Dalarmi F."/>
            <person name="Del Lama M.A."/>
            <person name="Depintor T.S."/>
            <person name="Ferreira K.M."/>
            <person name="Goria P.S."/>
            <person name="Jaskot M.C."/>
            <person name="Lago D.C."/>
            <person name="Luna-Lucena D."/>
            <person name="Moda L.M."/>
            <person name="Nascimento L."/>
            <person name="Pedrino M."/>
            <person name="Rabico F.O."/>
            <person name="Sanches F.C."/>
            <person name="Santos D.E."/>
            <person name="Santos C.G."/>
            <person name="Vieira J."/>
            <person name="Lopes T.F."/>
            <person name="Barchuk A.R."/>
            <person name="Hartfelder K."/>
            <person name="Simoes Z.L.P."/>
            <person name="Bitondi M.M.G."/>
            <person name="Pinheiro D.G."/>
        </authorList>
    </citation>
    <scope>NUCLEOTIDE SEQUENCE</scope>
    <source>
        <strain evidence="1">USP_RPSP 00005682</strain>
        <tissue evidence="1">Whole individual</tissue>
    </source>
</reference>
<organism evidence="1 2">
    <name type="scientific">Frieseomelitta varia</name>
    <dbReference type="NCBI Taxonomy" id="561572"/>
    <lineage>
        <taxon>Eukaryota</taxon>
        <taxon>Metazoa</taxon>
        <taxon>Ecdysozoa</taxon>
        <taxon>Arthropoda</taxon>
        <taxon>Hexapoda</taxon>
        <taxon>Insecta</taxon>
        <taxon>Pterygota</taxon>
        <taxon>Neoptera</taxon>
        <taxon>Endopterygota</taxon>
        <taxon>Hymenoptera</taxon>
        <taxon>Apocrita</taxon>
        <taxon>Aculeata</taxon>
        <taxon>Apoidea</taxon>
        <taxon>Anthophila</taxon>
        <taxon>Apidae</taxon>
        <taxon>Frieseomelitta</taxon>
    </lineage>
</organism>
<dbReference type="AlphaFoldDB" id="A0A833SLI2"/>
<gene>
    <name evidence="1" type="ORF">E2986_11601</name>
</gene>
<evidence type="ECO:0000313" key="1">
    <source>
        <dbReference type="EMBL" id="KAF3430402.1"/>
    </source>
</evidence>
<dbReference type="EMBL" id="WNWW01000062">
    <property type="protein sequence ID" value="KAF3430402.1"/>
    <property type="molecule type" value="Genomic_DNA"/>
</dbReference>
<dbReference type="Proteomes" id="UP000655588">
    <property type="component" value="Unassembled WGS sequence"/>
</dbReference>
<evidence type="ECO:0000313" key="2">
    <source>
        <dbReference type="Proteomes" id="UP000655588"/>
    </source>
</evidence>
<accession>A0A833SLI2</accession>
<protein>
    <submittedName>
        <fullName evidence="1">Uncharacterized protein</fullName>
    </submittedName>
</protein>
<keyword evidence="2" id="KW-1185">Reference proteome</keyword>
<proteinExistence type="predicted"/>
<sequence>MECRVESLIKDPKMRLNLEYHQEDLLEHHQEHHPEHPAENPVLVRNLVLDQNLVQRHHQSLDLLLGHVLNPVLLLDLVANQDQDLVPLSPEILQNQGPDQSQLQDLVLDPQPNLDLDLQPNLDLGLQPNLDLDLQLNLDLNPHQVRNLDRSLDPPSHDQDQSAAVVVNLVLVVVKVVLKVNE</sequence>
<comment type="caution">
    <text evidence="1">The sequence shown here is derived from an EMBL/GenBank/DDBJ whole genome shotgun (WGS) entry which is preliminary data.</text>
</comment>